<dbReference type="InterPro" id="IPR023827">
    <property type="entry name" value="Peptidase_S8_Asp-AS"/>
</dbReference>
<evidence type="ECO:0000256" key="6">
    <source>
        <dbReference type="SAM" id="SignalP"/>
    </source>
</evidence>
<sequence>MKYTTLLIVALVAAVQAAPLVPHALGGKPIADSYIVVLKNSNSVGTFKTKFDGIAKKFNGRGRAPEIHREYSAIPGFHASFDASTLKAIQANPDVAYIEQDAIISIKGSQASPPSWGLTRVGEEKLDLTKPYNYPDVAGEGVTAYVVDTGVFANHTDFG</sequence>
<dbReference type="PANTHER" id="PTHR43806">
    <property type="entry name" value="PEPTIDASE S8"/>
    <property type="match status" value="1"/>
</dbReference>
<feature type="domain" description="Inhibitor I9" evidence="7">
    <location>
        <begin position="33"/>
        <end position="105"/>
    </location>
</feature>
<protein>
    <recommendedName>
        <fullName evidence="7">Inhibitor I9 domain-containing protein</fullName>
    </recommendedName>
</protein>
<evidence type="ECO:0000256" key="4">
    <source>
        <dbReference type="ARBA" id="ARBA00022825"/>
    </source>
</evidence>
<dbReference type="GO" id="GO:0004252">
    <property type="term" value="F:serine-type endopeptidase activity"/>
    <property type="evidence" value="ECO:0007669"/>
    <property type="project" value="InterPro"/>
</dbReference>
<dbReference type="PANTHER" id="PTHR43806:SF11">
    <property type="entry name" value="CEREVISIN-RELATED"/>
    <property type="match status" value="1"/>
</dbReference>
<evidence type="ECO:0000313" key="9">
    <source>
        <dbReference type="Proteomes" id="UP001194580"/>
    </source>
</evidence>
<evidence type="ECO:0000256" key="3">
    <source>
        <dbReference type="ARBA" id="ARBA00022801"/>
    </source>
</evidence>
<dbReference type="GO" id="GO:0006508">
    <property type="term" value="P:proteolysis"/>
    <property type="evidence" value="ECO:0007669"/>
    <property type="project" value="UniProtKB-KW"/>
</dbReference>
<gene>
    <name evidence="8" type="ORF">BGZ95_004762</name>
</gene>
<name>A0AAD4H2X3_9FUNG</name>
<organism evidence="8 9">
    <name type="scientific">Linnemannia exigua</name>
    <dbReference type="NCBI Taxonomy" id="604196"/>
    <lineage>
        <taxon>Eukaryota</taxon>
        <taxon>Fungi</taxon>
        <taxon>Fungi incertae sedis</taxon>
        <taxon>Mucoromycota</taxon>
        <taxon>Mortierellomycotina</taxon>
        <taxon>Mortierellomycetes</taxon>
        <taxon>Mortierellales</taxon>
        <taxon>Mortierellaceae</taxon>
        <taxon>Linnemannia</taxon>
    </lineage>
</organism>
<feature type="non-terminal residue" evidence="8">
    <location>
        <position position="159"/>
    </location>
</feature>
<dbReference type="EMBL" id="JAAAIL010002225">
    <property type="protein sequence ID" value="KAG0259173.1"/>
    <property type="molecule type" value="Genomic_DNA"/>
</dbReference>
<evidence type="ECO:0000259" key="7">
    <source>
        <dbReference type="Pfam" id="PF05922"/>
    </source>
</evidence>
<keyword evidence="6" id="KW-0732">Signal</keyword>
<comment type="caution">
    <text evidence="5">Lacks conserved residue(s) required for the propagation of feature annotation.</text>
</comment>
<dbReference type="InterPro" id="IPR050131">
    <property type="entry name" value="Peptidase_S8_subtilisin-like"/>
</dbReference>
<dbReference type="SUPFAM" id="SSF54897">
    <property type="entry name" value="Protease propeptides/inhibitors"/>
    <property type="match status" value="1"/>
</dbReference>
<dbReference type="SUPFAM" id="SSF52743">
    <property type="entry name" value="Subtilisin-like"/>
    <property type="match status" value="1"/>
</dbReference>
<dbReference type="GO" id="GO:0005615">
    <property type="term" value="C:extracellular space"/>
    <property type="evidence" value="ECO:0007669"/>
    <property type="project" value="TreeGrafter"/>
</dbReference>
<dbReference type="AlphaFoldDB" id="A0AAD4H2X3"/>
<dbReference type="PROSITE" id="PS00136">
    <property type="entry name" value="SUBTILASE_ASP"/>
    <property type="match status" value="1"/>
</dbReference>
<dbReference type="Gene3D" id="3.40.50.200">
    <property type="entry name" value="Peptidase S8/S53 domain"/>
    <property type="match status" value="1"/>
</dbReference>
<accession>A0AAD4H2X3</accession>
<dbReference type="InterPro" id="IPR010259">
    <property type="entry name" value="S8pro/Inhibitor_I9"/>
</dbReference>
<dbReference type="InterPro" id="IPR037045">
    <property type="entry name" value="S8pro/Inhibitor_I9_sf"/>
</dbReference>
<comment type="similarity">
    <text evidence="1 5">Belongs to the peptidase S8 family.</text>
</comment>
<dbReference type="InterPro" id="IPR036852">
    <property type="entry name" value="Peptidase_S8/S53_dom_sf"/>
</dbReference>
<proteinExistence type="inferred from homology"/>
<evidence type="ECO:0000313" key="8">
    <source>
        <dbReference type="EMBL" id="KAG0259173.1"/>
    </source>
</evidence>
<comment type="caution">
    <text evidence="8">The sequence shown here is derived from an EMBL/GenBank/DDBJ whole genome shotgun (WGS) entry which is preliminary data.</text>
</comment>
<keyword evidence="2" id="KW-0645">Protease</keyword>
<evidence type="ECO:0000256" key="1">
    <source>
        <dbReference type="ARBA" id="ARBA00011073"/>
    </source>
</evidence>
<keyword evidence="3" id="KW-0378">Hydrolase</keyword>
<dbReference type="Pfam" id="PF05922">
    <property type="entry name" value="Inhibitor_I9"/>
    <property type="match status" value="1"/>
</dbReference>
<keyword evidence="9" id="KW-1185">Reference proteome</keyword>
<feature type="chain" id="PRO_5042183481" description="Inhibitor I9 domain-containing protein" evidence="6">
    <location>
        <begin position="18"/>
        <end position="159"/>
    </location>
</feature>
<feature type="signal peptide" evidence="6">
    <location>
        <begin position="1"/>
        <end position="17"/>
    </location>
</feature>
<evidence type="ECO:0000256" key="2">
    <source>
        <dbReference type="ARBA" id="ARBA00022670"/>
    </source>
</evidence>
<dbReference type="Proteomes" id="UP001194580">
    <property type="component" value="Unassembled WGS sequence"/>
</dbReference>
<evidence type="ECO:0000256" key="5">
    <source>
        <dbReference type="PROSITE-ProRule" id="PRU01240"/>
    </source>
</evidence>
<dbReference type="PROSITE" id="PS51892">
    <property type="entry name" value="SUBTILASE"/>
    <property type="match status" value="1"/>
</dbReference>
<dbReference type="Gene3D" id="3.30.70.80">
    <property type="entry name" value="Peptidase S8 propeptide/proteinase inhibitor I9"/>
    <property type="match status" value="1"/>
</dbReference>
<keyword evidence="4" id="KW-0720">Serine protease</keyword>
<reference evidence="8" key="1">
    <citation type="journal article" date="2020" name="Fungal Divers.">
        <title>Resolving the Mortierellaceae phylogeny through synthesis of multi-gene phylogenetics and phylogenomics.</title>
        <authorList>
            <person name="Vandepol N."/>
            <person name="Liber J."/>
            <person name="Desiro A."/>
            <person name="Na H."/>
            <person name="Kennedy M."/>
            <person name="Barry K."/>
            <person name="Grigoriev I.V."/>
            <person name="Miller A.N."/>
            <person name="O'Donnell K."/>
            <person name="Stajich J.E."/>
            <person name="Bonito G."/>
        </authorList>
    </citation>
    <scope>NUCLEOTIDE SEQUENCE</scope>
    <source>
        <strain evidence="8">NRRL 28262</strain>
    </source>
</reference>